<keyword evidence="2" id="KW-0227">DNA damage</keyword>
<evidence type="ECO:0000259" key="10">
    <source>
        <dbReference type="PROSITE" id="PS51194"/>
    </source>
</evidence>
<dbReference type="SUPFAM" id="SSF52540">
    <property type="entry name" value="P-loop containing nucleoside triphosphate hydrolases"/>
    <property type="match status" value="2"/>
</dbReference>
<dbReference type="Pfam" id="PF00270">
    <property type="entry name" value="DEAD"/>
    <property type="match status" value="1"/>
</dbReference>
<dbReference type="PANTHER" id="PTHR47964">
    <property type="entry name" value="ATP-DEPENDENT DNA HELICASE HOMOLOG RECG, CHLOROPLASTIC"/>
    <property type="match status" value="1"/>
</dbReference>
<keyword evidence="1" id="KW-0547">Nucleotide-binding</keyword>
<dbReference type="SMART" id="SM00487">
    <property type="entry name" value="DEXDc"/>
    <property type="match status" value="1"/>
</dbReference>
<protein>
    <recommendedName>
        <fullName evidence="8">Probable DNA 3'-5' helicase RecG</fullName>
    </recommendedName>
</protein>
<dbReference type="Gene3D" id="2.40.50.140">
    <property type="entry name" value="Nucleic acid-binding proteins"/>
    <property type="match status" value="1"/>
</dbReference>
<dbReference type="InterPro" id="IPR045562">
    <property type="entry name" value="RecG_dom3_C"/>
</dbReference>
<dbReference type="InterPro" id="IPR033454">
    <property type="entry name" value="RecG_wedge"/>
</dbReference>
<dbReference type="Proteomes" id="UP001165069">
    <property type="component" value="Unassembled WGS sequence"/>
</dbReference>
<keyword evidence="7" id="KW-0234">DNA repair</keyword>
<keyword evidence="5" id="KW-0067">ATP-binding</keyword>
<dbReference type="EMBL" id="BSDE01000007">
    <property type="protein sequence ID" value="GLH74660.1"/>
    <property type="molecule type" value="Genomic_DNA"/>
</dbReference>
<dbReference type="InterPro" id="IPR012340">
    <property type="entry name" value="NA-bd_OB-fold"/>
</dbReference>
<evidence type="ECO:0000256" key="4">
    <source>
        <dbReference type="ARBA" id="ARBA00022806"/>
    </source>
</evidence>
<dbReference type="GO" id="GO:0004386">
    <property type="term" value="F:helicase activity"/>
    <property type="evidence" value="ECO:0007669"/>
    <property type="project" value="UniProtKB-KW"/>
</dbReference>
<organism evidence="11 12">
    <name type="scientific">Geothrix limicola</name>
    <dbReference type="NCBI Taxonomy" id="2927978"/>
    <lineage>
        <taxon>Bacteria</taxon>
        <taxon>Pseudomonadati</taxon>
        <taxon>Acidobacteriota</taxon>
        <taxon>Holophagae</taxon>
        <taxon>Holophagales</taxon>
        <taxon>Holophagaceae</taxon>
        <taxon>Geothrix</taxon>
    </lineage>
</organism>
<dbReference type="CDD" id="cd17992">
    <property type="entry name" value="DEXHc_RecG"/>
    <property type="match status" value="1"/>
</dbReference>
<evidence type="ECO:0000256" key="2">
    <source>
        <dbReference type="ARBA" id="ARBA00022763"/>
    </source>
</evidence>
<dbReference type="InterPro" id="IPR011545">
    <property type="entry name" value="DEAD/DEAH_box_helicase_dom"/>
</dbReference>
<gene>
    <name evidence="11" type="primary">recG</name>
    <name evidence="11" type="ORF">GETHLI_31620</name>
</gene>
<evidence type="ECO:0000256" key="7">
    <source>
        <dbReference type="ARBA" id="ARBA00023204"/>
    </source>
</evidence>
<keyword evidence="4 11" id="KW-0347">Helicase</keyword>
<sequence length="701" mass="77685">MSLAPLPLSSKVTVLRGLGPARAAALQEAGLDTLRDLLWDLPYRYVDRGSLRTLDSLDLRGFESPEVGLVTVLGTIQDLRQSTTHVQRMALTEALLVDGTGSLRLIWFNQPYLGRTLKVGDRLLVFGTLAMGRHGLEMRGPQFEIMDRGGDIGHRDSGLGWVRRYLPLYRRLGPLTGRVRQKLVTEALGRAHITEDWLPLELGRDLPDTLTALRLLHEPPDDSEALALEEGSTPAHRRLASEELFAFSLGVALRRAGRLKRRGLVVETSPELRERLRSFLPFPMTGAQRRSFKEIVEDLTSGRVMNRLLQGDVGSGKTLVALLSLAMVAETGGQGALLVPTEVLARQHAASFRRYLGDQATSMQLLLGGMKAAEKRAALARIASGEARYVVGTHALFQEAVAFHKLQLVVVDEQHRFGVKQRESLKEKGGDPHWLVMSATPIPRSLALAVFGDLDQSVLDELPPGRQPISTKLFKPDSAERAWELMRRELAEGRQAFVVSPSIDPSDEGKVQLRDIQAMEALLQAIFPDERIEVVHGRLKADDMGTRMARFVAGEAKILLATTVIEVGVDVPNATVMVVDHAERFGLSQLHQLRGRVGRGAHRSHFLMISGSENERLQTLVETQDGFRIAQRDLELRGPGEFFGVKQAGLPRFQVADLVRDRSLLLRCREAADRVLALGLSEAQAEWLRREQARLKLAEIS</sequence>
<keyword evidence="12" id="KW-1185">Reference proteome</keyword>
<dbReference type="Gene3D" id="3.40.50.300">
    <property type="entry name" value="P-loop containing nucleotide triphosphate hydrolases"/>
    <property type="match status" value="2"/>
</dbReference>
<feature type="domain" description="Helicase ATP-binding" evidence="9">
    <location>
        <begin position="298"/>
        <end position="459"/>
    </location>
</feature>
<reference evidence="11 12" key="1">
    <citation type="journal article" date="2023" name="Antonie Van Leeuwenhoek">
        <title>Mesoterricola silvestris gen. nov., sp. nov., Mesoterricola sediminis sp. nov., Geothrix oryzae sp. nov., Geothrix edaphica sp. nov., Geothrix rubra sp. nov., and Geothrix limicola sp. nov., six novel members of Acidobacteriota isolated from soils.</title>
        <authorList>
            <person name="Itoh H."/>
            <person name="Sugisawa Y."/>
            <person name="Mise K."/>
            <person name="Xu Z."/>
            <person name="Kuniyasu M."/>
            <person name="Ushijima N."/>
            <person name="Kawano K."/>
            <person name="Kobayashi E."/>
            <person name="Shiratori Y."/>
            <person name="Masuda Y."/>
            <person name="Senoo K."/>
        </authorList>
    </citation>
    <scope>NUCLEOTIDE SEQUENCE [LARGE SCALE GENOMIC DNA]</scope>
    <source>
        <strain evidence="11 12">Red804</strain>
    </source>
</reference>
<name>A0ABQ5QKJ3_9BACT</name>
<dbReference type="PROSITE" id="PS51194">
    <property type="entry name" value="HELICASE_CTER"/>
    <property type="match status" value="1"/>
</dbReference>
<evidence type="ECO:0000256" key="3">
    <source>
        <dbReference type="ARBA" id="ARBA00022801"/>
    </source>
</evidence>
<dbReference type="NCBIfam" id="NF008168">
    <property type="entry name" value="PRK10917.2-2"/>
    <property type="match status" value="1"/>
</dbReference>
<evidence type="ECO:0000313" key="12">
    <source>
        <dbReference type="Proteomes" id="UP001165069"/>
    </source>
</evidence>
<dbReference type="RefSeq" id="WP_285577167.1">
    <property type="nucleotide sequence ID" value="NZ_BSDE01000007.1"/>
</dbReference>
<evidence type="ECO:0000256" key="5">
    <source>
        <dbReference type="ARBA" id="ARBA00022840"/>
    </source>
</evidence>
<keyword evidence="6" id="KW-0238">DNA-binding</keyword>
<keyword evidence="3" id="KW-0378">Hydrolase</keyword>
<dbReference type="Pfam" id="PF17191">
    <property type="entry name" value="RecG_wedge"/>
    <property type="match status" value="1"/>
</dbReference>
<dbReference type="PROSITE" id="PS51192">
    <property type="entry name" value="HELICASE_ATP_BIND_1"/>
    <property type="match status" value="1"/>
</dbReference>
<evidence type="ECO:0000313" key="11">
    <source>
        <dbReference type="EMBL" id="GLH74660.1"/>
    </source>
</evidence>
<dbReference type="PANTHER" id="PTHR47964:SF1">
    <property type="entry name" value="ATP-DEPENDENT DNA HELICASE HOMOLOG RECG, CHLOROPLASTIC"/>
    <property type="match status" value="1"/>
</dbReference>
<dbReference type="InterPro" id="IPR001650">
    <property type="entry name" value="Helicase_C-like"/>
</dbReference>
<dbReference type="InterPro" id="IPR047112">
    <property type="entry name" value="RecG/Mfd"/>
</dbReference>
<dbReference type="CDD" id="cd04488">
    <property type="entry name" value="RecG_wedge_OBF"/>
    <property type="match status" value="1"/>
</dbReference>
<dbReference type="Pfam" id="PF19833">
    <property type="entry name" value="RecG_dom3_C"/>
    <property type="match status" value="1"/>
</dbReference>
<dbReference type="InterPro" id="IPR014001">
    <property type="entry name" value="Helicase_ATP-bd"/>
</dbReference>
<dbReference type="InterPro" id="IPR027417">
    <property type="entry name" value="P-loop_NTPase"/>
</dbReference>
<proteinExistence type="predicted"/>
<comment type="caution">
    <text evidence="11">The sequence shown here is derived from an EMBL/GenBank/DDBJ whole genome shotgun (WGS) entry which is preliminary data.</text>
</comment>
<evidence type="ECO:0000256" key="8">
    <source>
        <dbReference type="ARBA" id="ARBA00049819"/>
    </source>
</evidence>
<evidence type="ECO:0000259" key="9">
    <source>
        <dbReference type="PROSITE" id="PS51192"/>
    </source>
</evidence>
<feature type="domain" description="Helicase C-terminal" evidence="10">
    <location>
        <begin position="485"/>
        <end position="640"/>
    </location>
</feature>
<dbReference type="SUPFAM" id="SSF50249">
    <property type="entry name" value="Nucleic acid-binding proteins"/>
    <property type="match status" value="1"/>
</dbReference>
<evidence type="ECO:0000256" key="1">
    <source>
        <dbReference type="ARBA" id="ARBA00022741"/>
    </source>
</evidence>
<dbReference type="Pfam" id="PF00271">
    <property type="entry name" value="Helicase_C"/>
    <property type="match status" value="1"/>
</dbReference>
<dbReference type="SMART" id="SM00490">
    <property type="entry name" value="HELICc"/>
    <property type="match status" value="1"/>
</dbReference>
<accession>A0ABQ5QKJ3</accession>
<evidence type="ECO:0000256" key="6">
    <source>
        <dbReference type="ARBA" id="ARBA00023125"/>
    </source>
</evidence>